<dbReference type="Gene3D" id="1.10.3420.10">
    <property type="entry name" value="putative ntp pyrophosphohydrolase like domain"/>
    <property type="match status" value="1"/>
</dbReference>
<dbReference type="Proteomes" id="UP000569951">
    <property type="component" value="Unassembled WGS sequence"/>
</dbReference>
<comment type="caution">
    <text evidence="2">The sequence shown here is derived from an EMBL/GenBank/DDBJ whole genome shotgun (WGS) entry which is preliminary data.</text>
</comment>
<dbReference type="SUPFAM" id="SSF101386">
    <property type="entry name" value="all-alpha NTP pyrophosphatases"/>
    <property type="match status" value="1"/>
</dbReference>
<accession>A0A841I4Q7</accession>
<keyword evidence="2" id="KW-0378">Hydrolase</keyword>
<gene>
    <name evidence="2" type="ORF">HNR42_002387</name>
</gene>
<protein>
    <submittedName>
        <fullName evidence="2">Putative HAD superfamily Cof-like phosphohydrolase</fullName>
    </submittedName>
</protein>
<dbReference type="InterPro" id="IPR023292">
    <property type="entry name" value="NTP_PyroPHydrolase-like_dom_sf"/>
</dbReference>
<dbReference type="CDD" id="cd11544">
    <property type="entry name" value="NTP-PPase_DR2231"/>
    <property type="match status" value="1"/>
</dbReference>
<dbReference type="Pfam" id="PF01503">
    <property type="entry name" value="PRA-PH"/>
    <property type="match status" value="1"/>
</dbReference>
<reference evidence="2 3" key="1">
    <citation type="submission" date="2020-08" db="EMBL/GenBank/DDBJ databases">
        <title>Genomic Encyclopedia of Type Strains, Phase IV (KMG-IV): sequencing the most valuable type-strain genomes for metagenomic binning, comparative biology and taxonomic classification.</title>
        <authorList>
            <person name="Goeker M."/>
        </authorList>
    </citation>
    <scope>NUCLEOTIDE SEQUENCE [LARGE SCALE GENOMIC DNA]</scope>
    <source>
        <strain evidence="2 3">DSM 21458</strain>
    </source>
</reference>
<keyword evidence="3" id="KW-1185">Reference proteome</keyword>
<evidence type="ECO:0000256" key="1">
    <source>
        <dbReference type="SAM" id="MobiDB-lite"/>
    </source>
</evidence>
<evidence type="ECO:0000313" key="2">
    <source>
        <dbReference type="EMBL" id="MBB6098952.1"/>
    </source>
</evidence>
<dbReference type="RefSeq" id="WP_183987698.1">
    <property type="nucleotide sequence ID" value="NZ_JACHHG010000008.1"/>
</dbReference>
<name>A0A841I4Q7_9DEIO</name>
<organism evidence="2 3">
    <name type="scientific">Deinobacterium chartae</name>
    <dbReference type="NCBI Taxonomy" id="521158"/>
    <lineage>
        <taxon>Bacteria</taxon>
        <taxon>Thermotogati</taxon>
        <taxon>Deinococcota</taxon>
        <taxon>Deinococci</taxon>
        <taxon>Deinococcales</taxon>
        <taxon>Deinococcaceae</taxon>
        <taxon>Deinobacterium</taxon>
    </lineage>
</organism>
<proteinExistence type="predicted"/>
<dbReference type="AlphaFoldDB" id="A0A841I4Q7"/>
<dbReference type="EMBL" id="JACHHG010000008">
    <property type="protein sequence ID" value="MBB6098952.1"/>
    <property type="molecule type" value="Genomic_DNA"/>
</dbReference>
<feature type="region of interest" description="Disordered" evidence="1">
    <location>
        <begin position="103"/>
        <end position="138"/>
    </location>
</feature>
<evidence type="ECO:0000313" key="3">
    <source>
        <dbReference type="Proteomes" id="UP000569951"/>
    </source>
</evidence>
<sequence>MSNAQRVKDFHLAIGAEMPDRPTAPPADLLRLRRTLVSEEYREVMEAFEAALEASERGEAFDLAPLVHELTDLLYVVYGGILACGVDPDAVFEEVHRANLAKTTGPRRADGKQLKPEGWQPADVRGVLERLSRNGQPR</sequence>
<dbReference type="GO" id="GO:0016787">
    <property type="term" value="F:hydrolase activity"/>
    <property type="evidence" value="ECO:0007669"/>
    <property type="project" value="UniProtKB-KW"/>
</dbReference>
<dbReference type="InterPro" id="IPR021130">
    <property type="entry name" value="PRib-ATP_PPHydrolase-like"/>
</dbReference>